<evidence type="ECO:0000313" key="7">
    <source>
        <dbReference type="Proteomes" id="UP001176961"/>
    </source>
</evidence>
<dbReference type="GO" id="GO:0004867">
    <property type="term" value="F:serine-type endopeptidase inhibitor activity"/>
    <property type="evidence" value="ECO:0007669"/>
    <property type="project" value="UniProtKB-KW"/>
</dbReference>
<keyword evidence="7" id="KW-1185">Reference proteome</keyword>
<proteinExistence type="predicted"/>
<dbReference type="Proteomes" id="UP001176961">
    <property type="component" value="Unassembled WGS sequence"/>
</dbReference>
<evidence type="ECO:0000259" key="5">
    <source>
        <dbReference type="PROSITE" id="PS50279"/>
    </source>
</evidence>
<dbReference type="AlphaFoldDB" id="A0AA36HBD2"/>
<reference evidence="6" key="1">
    <citation type="submission" date="2023-07" db="EMBL/GenBank/DDBJ databases">
        <authorList>
            <consortium name="CYATHOMIX"/>
        </authorList>
    </citation>
    <scope>NUCLEOTIDE SEQUENCE</scope>
    <source>
        <strain evidence="6">N/A</strain>
    </source>
</reference>
<name>A0AA36HBD2_CYLNA</name>
<feature type="compositionally biased region" description="Low complexity" evidence="4">
    <location>
        <begin position="20"/>
        <end position="41"/>
    </location>
</feature>
<dbReference type="CDD" id="cd00109">
    <property type="entry name" value="Kunitz-type"/>
    <property type="match status" value="1"/>
</dbReference>
<evidence type="ECO:0000256" key="3">
    <source>
        <dbReference type="ARBA" id="ARBA00023157"/>
    </source>
</evidence>
<organism evidence="6 7">
    <name type="scientific">Cylicocyclus nassatus</name>
    <name type="common">Nematode worm</name>
    <dbReference type="NCBI Taxonomy" id="53992"/>
    <lineage>
        <taxon>Eukaryota</taxon>
        <taxon>Metazoa</taxon>
        <taxon>Ecdysozoa</taxon>
        <taxon>Nematoda</taxon>
        <taxon>Chromadorea</taxon>
        <taxon>Rhabditida</taxon>
        <taxon>Rhabditina</taxon>
        <taxon>Rhabditomorpha</taxon>
        <taxon>Strongyloidea</taxon>
        <taxon>Strongylidae</taxon>
        <taxon>Cylicocyclus</taxon>
    </lineage>
</organism>
<dbReference type="Pfam" id="PF00014">
    <property type="entry name" value="Kunitz_BPTI"/>
    <property type="match status" value="1"/>
</dbReference>
<evidence type="ECO:0000313" key="6">
    <source>
        <dbReference type="EMBL" id="CAJ0607660.1"/>
    </source>
</evidence>
<dbReference type="InterPro" id="IPR036880">
    <property type="entry name" value="Kunitz_BPTI_sf"/>
</dbReference>
<keyword evidence="1" id="KW-0646">Protease inhibitor</keyword>
<dbReference type="PANTHER" id="PTHR10083">
    <property type="entry name" value="KUNITZ-TYPE PROTEASE INHIBITOR-RELATED"/>
    <property type="match status" value="1"/>
</dbReference>
<accession>A0AA36HBD2</accession>
<comment type="caution">
    <text evidence="6">The sequence shown here is derived from an EMBL/GenBank/DDBJ whole genome shotgun (WGS) entry which is preliminary data.</text>
</comment>
<feature type="domain" description="BPTI/Kunitz inhibitor" evidence="5">
    <location>
        <begin position="131"/>
        <end position="179"/>
    </location>
</feature>
<evidence type="ECO:0000256" key="2">
    <source>
        <dbReference type="ARBA" id="ARBA00022900"/>
    </source>
</evidence>
<evidence type="ECO:0000256" key="4">
    <source>
        <dbReference type="SAM" id="MobiDB-lite"/>
    </source>
</evidence>
<dbReference type="Gene3D" id="4.10.410.10">
    <property type="entry name" value="Pancreatic trypsin inhibitor Kunitz domain"/>
    <property type="match status" value="1"/>
</dbReference>
<dbReference type="SMART" id="SM00131">
    <property type="entry name" value="KU"/>
    <property type="match status" value="1"/>
</dbReference>
<dbReference type="InterPro" id="IPR002223">
    <property type="entry name" value="Kunitz_BPTI"/>
</dbReference>
<feature type="region of interest" description="Disordered" evidence="4">
    <location>
        <begin position="19"/>
        <end position="42"/>
    </location>
</feature>
<dbReference type="PANTHER" id="PTHR10083:SF374">
    <property type="entry name" value="BPTI_KUNITZ INHIBITOR DOMAIN-CONTAINING PROTEIN"/>
    <property type="match status" value="1"/>
</dbReference>
<dbReference type="PROSITE" id="PS50279">
    <property type="entry name" value="BPTI_KUNITZ_2"/>
    <property type="match status" value="1"/>
</dbReference>
<dbReference type="SUPFAM" id="SSF57362">
    <property type="entry name" value="BPTI-like"/>
    <property type="match status" value="2"/>
</dbReference>
<dbReference type="GO" id="GO:0005615">
    <property type="term" value="C:extracellular space"/>
    <property type="evidence" value="ECO:0007669"/>
    <property type="project" value="TreeGrafter"/>
</dbReference>
<evidence type="ECO:0000256" key="1">
    <source>
        <dbReference type="ARBA" id="ARBA00022690"/>
    </source>
</evidence>
<gene>
    <name evidence="6" type="ORF">CYNAS_LOCUS19643</name>
</gene>
<protein>
    <recommendedName>
        <fullName evidence="5">BPTI/Kunitz inhibitor domain-containing protein</fullName>
    </recommendedName>
</protein>
<sequence length="258" mass="29438">MIFREALLIFNAIGEETRVPSEPTTSASVTSPTTSTTTTTTDLCHPAGVKGKRFGCSELNGFIYDVRSDDCHPVPYGGCFKFYKSCLYTCAQGQKPFIPQEIVTIIPLTETEAPSTSLTTTAAGVIDQETCLQQPPRQNCSENTVRYAYNAKYGKCGEFYGCEGEGNNFGSVMECLKNCNYIWYPDGKFKEKRLRVDWDKELDEHPRYAPFCPKFRYAFNEETMDCEIIFYKDCDEPFHYYKTWRECMAVNLIYKKVA</sequence>
<keyword evidence="2" id="KW-0722">Serine protease inhibitor</keyword>
<keyword evidence="3" id="KW-1015">Disulfide bond</keyword>
<dbReference type="EMBL" id="CATQJL010000316">
    <property type="protein sequence ID" value="CAJ0607660.1"/>
    <property type="molecule type" value="Genomic_DNA"/>
</dbReference>
<dbReference type="InterPro" id="IPR050098">
    <property type="entry name" value="TFPI/VKTCI-like"/>
</dbReference>